<keyword evidence="2" id="KW-1185">Reference proteome</keyword>
<sequence length="108" mass="11322">MVHVAGLLYNLHVSRGAFKIRFRKTSNGRHAVGAPAEQAEAYNSSILDSSPTLLLIIVAFFNAGTSECLASTTESRLAMAAMHLTTPTAMALTAVATGNSAASNSIVW</sequence>
<gene>
    <name evidence="1" type="ORF">SEPMUDRAFT_114293</name>
</gene>
<dbReference type="HOGENOM" id="CLU_2198642_0_0_1"/>
<dbReference type="AlphaFoldDB" id="M3DAP7"/>
<organism evidence="1 2">
    <name type="scientific">Sphaerulina musiva (strain SO2202)</name>
    <name type="common">Poplar stem canker fungus</name>
    <name type="synonym">Septoria musiva</name>
    <dbReference type="NCBI Taxonomy" id="692275"/>
    <lineage>
        <taxon>Eukaryota</taxon>
        <taxon>Fungi</taxon>
        <taxon>Dikarya</taxon>
        <taxon>Ascomycota</taxon>
        <taxon>Pezizomycotina</taxon>
        <taxon>Dothideomycetes</taxon>
        <taxon>Dothideomycetidae</taxon>
        <taxon>Mycosphaerellales</taxon>
        <taxon>Mycosphaerellaceae</taxon>
        <taxon>Sphaerulina</taxon>
    </lineage>
</organism>
<reference evidence="1 2" key="1">
    <citation type="journal article" date="2012" name="PLoS Pathog.">
        <title>Diverse lifestyles and strategies of plant pathogenesis encoded in the genomes of eighteen Dothideomycetes fungi.</title>
        <authorList>
            <person name="Ohm R.A."/>
            <person name="Feau N."/>
            <person name="Henrissat B."/>
            <person name="Schoch C.L."/>
            <person name="Horwitz B.A."/>
            <person name="Barry K.W."/>
            <person name="Condon B.J."/>
            <person name="Copeland A.C."/>
            <person name="Dhillon B."/>
            <person name="Glaser F."/>
            <person name="Hesse C.N."/>
            <person name="Kosti I."/>
            <person name="LaButti K."/>
            <person name="Lindquist E.A."/>
            <person name="Lucas S."/>
            <person name="Salamov A.A."/>
            <person name="Bradshaw R.E."/>
            <person name="Ciuffetti L."/>
            <person name="Hamelin R.C."/>
            <person name="Kema G.H.J."/>
            <person name="Lawrence C."/>
            <person name="Scott J.A."/>
            <person name="Spatafora J.W."/>
            <person name="Turgeon B.G."/>
            <person name="de Wit P.J.G.M."/>
            <person name="Zhong S."/>
            <person name="Goodwin S.B."/>
            <person name="Grigoriev I.V."/>
        </authorList>
    </citation>
    <scope>NUCLEOTIDE SEQUENCE [LARGE SCALE GENOMIC DNA]</scope>
    <source>
        <strain evidence="1 2">SO2202</strain>
    </source>
</reference>
<accession>M3DAP7</accession>
<evidence type="ECO:0000313" key="2">
    <source>
        <dbReference type="Proteomes" id="UP000016931"/>
    </source>
</evidence>
<dbReference type="RefSeq" id="XP_016763291.1">
    <property type="nucleotide sequence ID" value="XM_016901086.1"/>
</dbReference>
<dbReference type="EMBL" id="KB456261">
    <property type="protein sequence ID" value="EMF15170.1"/>
    <property type="molecule type" value="Genomic_DNA"/>
</dbReference>
<dbReference type="Proteomes" id="UP000016931">
    <property type="component" value="Unassembled WGS sequence"/>
</dbReference>
<name>M3DAP7_SPHMS</name>
<dbReference type="GeneID" id="27898223"/>
<proteinExistence type="predicted"/>
<protein>
    <submittedName>
        <fullName evidence="1">Uncharacterized protein</fullName>
    </submittedName>
</protein>
<evidence type="ECO:0000313" key="1">
    <source>
        <dbReference type="EMBL" id="EMF15170.1"/>
    </source>
</evidence>